<protein>
    <submittedName>
        <fullName evidence="3">2OG-Fe(II) oxygenase</fullName>
    </submittedName>
</protein>
<sequence>MAAVLDDVNLERGLRATMTRDATTGRVPVIDMRADDAGARMWTGGDDGPGREGAPVALRAAAQQRLRVHDASPAEQGTADRKESLQITAREGAMDGRWPATPATFEADARALLGASRGLAARILDLLEPLRVPDLAPGHAEQLARALGRRRPVLPAPAPLPAGGRRRGRRRDDVARGPHTDWCCVTLLYQRPGNEGLECAANPRGGAAQASWLRVDPVAGGVAVNVGDMLSRWADGRVLSNLHRCVRMPATAAECARSRCVAFFMQADKEAVIASKGGAITAGDYILGRIKSNFAKAN</sequence>
<evidence type="ECO:0000256" key="1">
    <source>
        <dbReference type="SAM" id="MobiDB-lite"/>
    </source>
</evidence>
<comment type="caution">
    <text evidence="3">The sequence shown here is derived from an EMBL/GenBank/DDBJ whole genome shotgun (WGS) entry which is preliminary data.</text>
</comment>
<dbReference type="PANTHER" id="PTHR47990">
    <property type="entry name" value="2-OXOGLUTARATE (2OG) AND FE(II)-DEPENDENT OXYGENASE SUPERFAMILY PROTEIN-RELATED"/>
    <property type="match status" value="1"/>
</dbReference>
<accession>A0ABR1G0H3</accession>
<dbReference type="EMBL" id="JBBJCI010000151">
    <property type="protein sequence ID" value="KAK7242010.1"/>
    <property type="molecule type" value="Genomic_DNA"/>
</dbReference>
<dbReference type="Gene3D" id="2.60.120.330">
    <property type="entry name" value="B-lactam Antibiotic, Isopenicillin N Synthase, Chain"/>
    <property type="match status" value="1"/>
</dbReference>
<dbReference type="InterPro" id="IPR050231">
    <property type="entry name" value="Iron_ascorbate_oxido_reductase"/>
</dbReference>
<feature type="domain" description="Isopenicillin N synthase-like Fe(2+) 2OG dioxygenase" evidence="2">
    <location>
        <begin position="174"/>
        <end position="251"/>
    </location>
</feature>
<dbReference type="SUPFAM" id="SSF51197">
    <property type="entry name" value="Clavaminate synthase-like"/>
    <property type="match status" value="1"/>
</dbReference>
<evidence type="ECO:0000313" key="4">
    <source>
        <dbReference type="Proteomes" id="UP001363151"/>
    </source>
</evidence>
<organism evidence="3 4">
    <name type="scientific">Aureococcus anophagefferens</name>
    <name type="common">Harmful bloom alga</name>
    <dbReference type="NCBI Taxonomy" id="44056"/>
    <lineage>
        <taxon>Eukaryota</taxon>
        <taxon>Sar</taxon>
        <taxon>Stramenopiles</taxon>
        <taxon>Ochrophyta</taxon>
        <taxon>Pelagophyceae</taxon>
        <taxon>Pelagomonadales</taxon>
        <taxon>Pelagomonadaceae</taxon>
        <taxon>Aureococcus</taxon>
    </lineage>
</organism>
<proteinExistence type="predicted"/>
<dbReference type="Pfam" id="PF03171">
    <property type="entry name" value="2OG-FeII_Oxy"/>
    <property type="match status" value="1"/>
</dbReference>
<dbReference type="InterPro" id="IPR044861">
    <property type="entry name" value="IPNS-like_FE2OG_OXY"/>
</dbReference>
<reference evidence="3 4" key="1">
    <citation type="submission" date="2024-03" db="EMBL/GenBank/DDBJ databases">
        <title>Aureococcus anophagefferens CCMP1851 and Kratosvirus quantuckense: Draft genome of a second virus-susceptible host strain in the model system.</title>
        <authorList>
            <person name="Chase E."/>
            <person name="Truchon A.R."/>
            <person name="Schepens W."/>
            <person name="Wilhelm S.W."/>
        </authorList>
    </citation>
    <scope>NUCLEOTIDE SEQUENCE [LARGE SCALE GENOMIC DNA]</scope>
    <source>
        <strain evidence="3 4">CCMP1851</strain>
    </source>
</reference>
<evidence type="ECO:0000313" key="3">
    <source>
        <dbReference type="EMBL" id="KAK7242010.1"/>
    </source>
</evidence>
<feature type="region of interest" description="Disordered" evidence="1">
    <location>
        <begin position="150"/>
        <end position="174"/>
    </location>
</feature>
<gene>
    <name evidence="3" type="ORF">SO694_0001834</name>
</gene>
<evidence type="ECO:0000259" key="2">
    <source>
        <dbReference type="Pfam" id="PF03171"/>
    </source>
</evidence>
<dbReference type="Proteomes" id="UP001363151">
    <property type="component" value="Unassembled WGS sequence"/>
</dbReference>
<dbReference type="InterPro" id="IPR027443">
    <property type="entry name" value="IPNS-like_sf"/>
</dbReference>
<name>A0ABR1G0H3_AURAN</name>
<keyword evidence="4" id="KW-1185">Reference proteome</keyword>